<gene>
    <name evidence="1" type="ORF">HCBAA847_1536</name>
    <name evidence="2" type="ORF">HCCG_02258</name>
</gene>
<keyword evidence="3" id="KW-1185">Reference proteome</keyword>
<protein>
    <recommendedName>
        <fullName evidence="5">Type VI secretion system amidase effector protein Tae4</fullName>
    </recommendedName>
</protein>
<dbReference type="KEGG" id="hcb:HCBAA847_1536"/>
<organism evidence="1 4">
    <name type="scientific">Helicobacter cinaedi CCUG 18818 = ATCC BAA-847</name>
    <dbReference type="NCBI Taxonomy" id="537971"/>
    <lineage>
        <taxon>Bacteria</taxon>
        <taxon>Pseudomonadati</taxon>
        <taxon>Campylobacterota</taxon>
        <taxon>Epsilonproteobacteria</taxon>
        <taxon>Campylobacterales</taxon>
        <taxon>Helicobacteraceae</taxon>
        <taxon>Helicobacter</taxon>
    </lineage>
</organism>
<dbReference type="Proteomes" id="UP000005755">
    <property type="component" value="Unassembled WGS sequence"/>
</dbReference>
<dbReference type="Gene3D" id="3.90.1720.70">
    <property type="match status" value="1"/>
</dbReference>
<dbReference type="RefSeq" id="WP_002957609.1">
    <property type="nucleotide sequence ID" value="NC_020555.1"/>
</dbReference>
<evidence type="ECO:0000313" key="1">
    <source>
        <dbReference type="EMBL" id="BAM32766.1"/>
    </source>
</evidence>
<reference evidence="1 4" key="2">
    <citation type="journal article" date="2012" name="J. Bacteriol.">
        <title>Complete Genome Sequence of Helicobacter cinaedi Type Strain ATCC BAA-847.</title>
        <authorList>
            <person name="Miyoshi-Akiyama T."/>
            <person name="Takeshita N."/>
            <person name="Ohmagari N."/>
            <person name="Kirikae T."/>
        </authorList>
    </citation>
    <scope>NUCLEOTIDE SEQUENCE [LARGE SCALE GENOMIC DNA]</scope>
    <source>
        <strain evidence="1 4">ATCC BAA-847</strain>
    </source>
</reference>
<reference evidence="2" key="1">
    <citation type="submission" date="2008-08" db="EMBL/GenBank/DDBJ databases">
        <title>Annotation of Helicobacter cinaedi strain CCUG 18818.</title>
        <authorList>
            <consortium name="The Broad Institute Genome Sequencing Platform"/>
            <person name="Fox J.G."/>
            <person name="Shen Z."/>
            <person name="Charoenlap N."/>
            <person name="Schauer D.B."/>
            <person name="Ward D."/>
            <person name="Mehta T."/>
            <person name="Young S."/>
            <person name="Jaffe D."/>
            <person name="Gnerre S."/>
            <person name="Berlin A."/>
            <person name="Heiman D."/>
            <person name="Hepburn T."/>
            <person name="Shea T."/>
            <person name="Sykes S."/>
            <person name="Alvarado L."/>
            <person name="Kodira C."/>
            <person name="Borodovsky M."/>
            <person name="Lander E."/>
            <person name="Galagan J."/>
            <person name="Nusbaum C."/>
            <person name="Birren B."/>
        </authorList>
    </citation>
    <scope>NUCLEOTIDE SEQUENCE</scope>
    <source>
        <strain evidence="2">CCUG 18818</strain>
    </source>
</reference>
<accession>A0AAI8MNI6</accession>
<evidence type="ECO:0000313" key="4">
    <source>
        <dbReference type="Proteomes" id="UP000006036"/>
    </source>
</evidence>
<dbReference type="EMBL" id="AP012492">
    <property type="protein sequence ID" value="BAM32766.1"/>
    <property type="molecule type" value="Genomic_DNA"/>
</dbReference>
<dbReference type="Proteomes" id="UP000006036">
    <property type="component" value="Chromosome 1"/>
</dbReference>
<sequence length="240" mass="27577">MSEILTATCGNKSTSIECKRPSWASVRKAYAEVNEIFKKLKIQGKTDKECAEAVFKHIGGEPYKEFLSNEALIKRQKTQGIKPNEVQRESLNSCALRISYALNYSYLLDNKYLIKNKKLPINTGNLKYENQRFYGADSNLYYLGIYGIRNFLTLNWGNSDKPYNIVTFSNASQTKKFYDEKFSQFGKSGIVVMRIKGFSDARGHTTLWNGASKTFEDSAISNNYLNGKYEVKDFQFWELK</sequence>
<evidence type="ECO:0000313" key="3">
    <source>
        <dbReference type="Proteomes" id="UP000005755"/>
    </source>
</evidence>
<dbReference type="EMBL" id="DS990399">
    <property type="protein sequence ID" value="EFR47709.1"/>
    <property type="molecule type" value="Genomic_DNA"/>
</dbReference>
<dbReference type="Pfam" id="PF14113">
    <property type="entry name" value="Tae4"/>
    <property type="match status" value="1"/>
</dbReference>
<evidence type="ECO:0000313" key="2">
    <source>
        <dbReference type="EMBL" id="EFR47709.1"/>
    </source>
</evidence>
<dbReference type="InterPro" id="IPR025562">
    <property type="entry name" value="Tae4"/>
</dbReference>
<reference evidence="1" key="3">
    <citation type="submission" date="2012-07" db="EMBL/GenBank/DDBJ databases">
        <authorList>
            <person name="Akiyama T."/>
            <person name="Takeshita N."/>
            <person name="Ohmagari N."/>
            <person name="Kirikae T."/>
        </authorList>
    </citation>
    <scope>NUCLEOTIDE SEQUENCE</scope>
    <source>
        <strain evidence="1">ATCC BAA-847</strain>
    </source>
</reference>
<reference evidence="3" key="4">
    <citation type="journal article" date="2014" name="Genome Announc.">
        <title>Draft genome sequences of six enterohepatic helicobacter species isolated from humans and one from rhesus macaques.</title>
        <authorList>
            <person name="Shen Z."/>
            <person name="Sheh A."/>
            <person name="Young S.K."/>
            <person name="Abouelliel A."/>
            <person name="Ward D.V."/>
            <person name="Earl A.M."/>
            <person name="Fox J.G."/>
        </authorList>
    </citation>
    <scope>NUCLEOTIDE SEQUENCE [LARGE SCALE GENOMIC DNA]</scope>
    <source>
        <strain evidence="3">CCUG 18818</strain>
    </source>
</reference>
<proteinExistence type="predicted"/>
<dbReference type="AlphaFoldDB" id="A0AAI8MNI6"/>
<name>A0AAI8MNI6_9HELI</name>
<evidence type="ECO:0008006" key="5">
    <source>
        <dbReference type="Google" id="ProtNLM"/>
    </source>
</evidence>